<evidence type="ECO:0000313" key="3">
    <source>
        <dbReference type="Proteomes" id="UP000196877"/>
    </source>
</evidence>
<evidence type="ECO:0000313" key="2">
    <source>
        <dbReference type="EMBL" id="ASB90368.1"/>
    </source>
</evidence>
<evidence type="ECO:0000256" key="1">
    <source>
        <dbReference type="SAM" id="Phobius"/>
    </source>
</evidence>
<proteinExistence type="predicted"/>
<dbReference type="EMBL" id="CP021920">
    <property type="protein sequence ID" value="ASB90368.1"/>
    <property type="molecule type" value="Genomic_DNA"/>
</dbReference>
<name>A0ABN5AI27_9BACI</name>
<keyword evidence="1" id="KW-0812">Transmembrane</keyword>
<feature type="transmembrane region" description="Helical" evidence="1">
    <location>
        <begin position="7"/>
        <end position="26"/>
    </location>
</feature>
<reference evidence="2 3" key="1">
    <citation type="submission" date="2017-06" db="EMBL/GenBank/DDBJ databases">
        <title>Genome sequence of Bacillus sonorensis strain SRCM101395.</title>
        <authorList>
            <person name="Cho S.H."/>
        </authorList>
    </citation>
    <scope>NUCLEOTIDE SEQUENCE [LARGE SCALE GENOMIC DNA]</scope>
    <source>
        <strain evidence="2 3">SRCM101395</strain>
    </source>
</reference>
<accession>A0ABN5AI27</accession>
<protein>
    <submittedName>
        <fullName evidence="2">Uncharacterized protein</fullName>
    </submittedName>
</protein>
<sequence length="380" mass="43878">MGKHIKAALVIMAAGMLAAAVWHVFFHQDQASRIAVTAGSAEKRELLKTKNMTRHQHASIYYSDQEKPILELTKETLTYADDLNRAIFGQSRFHGIDLVFFSNSKEIEAFSKLSDITGFYSEETRIIGLLPEDREQLFNNDGFAVFLYKRVLIHEYTHYAFHEKLRELGSEPEDYPLWFHEGVAEWSTAHDSAYTRTLPSVVPLAKLKTDRQWQKMRDDSESDIYLQSFYMIDELVNKKGRGIILDIMKETAEAKNFKKGFRAAVHQELTEFEKEFKQKYEKTALRVPMPFFFINESVPAVRLPCSAAFAFVPGQVHRRKAFFACPAERAEEPGNSRVCFDKETLHRPFQYSEEFDPPALFGRPDLSPQEPPLRGRKCMI</sequence>
<keyword evidence="1" id="KW-1133">Transmembrane helix</keyword>
<gene>
    <name evidence="2" type="ORF">S101395_03862</name>
</gene>
<dbReference type="Proteomes" id="UP000196877">
    <property type="component" value="Chromosome"/>
</dbReference>
<organism evidence="2 3">
    <name type="scientific">Bacillus sonorensis</name>
    <dbReference type="NCBI Taxonomy" id="119858"/>
    <lineage>
        <taxon>Bacteria</taxon>
        <taxon>Bacillati</taxon>
        <taxon>Bacillota</taxon>
        <taxon>Bacilli</taxon>
        <taxon>Bacillales</taxon>
        <taxon>Bacillaceae</taxon>
        <taxon>Bacillus</taxon>
    </lineage>
</organism>
<keyword evidence="1" id="KW-0472">Membrane</keyword>
<keyword evidence="3" id="KW-1185">Reference proteome</keyword>